<feature type="transmembrane region" description="Helical" evidence="1">
    <location>
        <begin position="12"/>
        <end position="31"/>
    </location>
</feature>
<organism evidence="2 3">
    <name type="scientific">Babesia ovis</name>
    <dbReference type="NCBI Taxonomy" id="5869"/>
    <lineage>
        <taxon>Eukaryota</taxon>
        <taxon>Sar</taxon>
        <taxon>Alveolata</taxon>
        <taxon>Apicomplexa</taxon>
        <taxon>Aconoidasida</taxon>
        <taxon>Piroplasmida</taxon>
        <taxon>Babesiidae</taxon>
        <taxon>Babesia</taxon>
    </lineage>
</organism>
<name>A0A9W5T9R5_BABOV</name>
<evidence type="ECO:0000313" key="3">
    <source>
        <dbReference type="Proteomes" id="UP001057455"/>
    </source>
</evidence>
<keyword evidence="1" id="KW-1133">Transmembrane helix</keyword>
<keyword evidence="1" id="KW-0472">Membrane</keyword>
<evidence type="ECO:0000313" key="2">
    <source>
        <dbReference type="EMBL" id="GFE52788.1"/>
    </source>
</evidence>
<dbReference type="Proteomes" id="UP001057455">
    <property type="component" value="Unassembled WGS sequence"/>
</dbReference>
<comment type="caution">
    <text evidence="2">The sequence shown here is derived from an EMBL/GenBank/DDBJ whole genome shotgun (WGS) entry which is preliminary data.</text>
</comment>
<keyword evidence="1" id="KW-0812">Transmembrane</keyword>
<evidence type="ECO:0000256" key="1">
    <source>
        <dbReference type="SAM" id="Phobius"/>
    </source>
</evidence>
<sequence length="191" mass="22202">MVAGYQRVGKITRWMLGVTAIVSIITGHVIASKTKKKVIHQPVYTVDHVCKFKIAFMDHKGNDLHYTHVSPRNAIERAEDRLNQIVSHLIIYEPDDEDLLEIKKEIKHLKALDYIKMPVLLALRLSMLPSGMISKRNLSCIRGLLIDTLYYNLTCLFKSVNDEHYNLKHFKVFHRYITEALQTPERITFDE</sequence>
<keyword evidence="3" id="KW-1185">Reference proteome</keyword>
<protein>
    <submittedName>
        <fullName evidence="2">Uncharacterized protein</fullName>
    </submittedName>
</protein>
<proteinExistence type="predicted"/>
<dbReference type="AlphaFoldDB" id="A0A9W5T9R5"/>
<accession>A0A9W5T9R5</accession>
<reference evidence="2" key="1">
    <citation type="submission" date="2019-12" db="EMBL/GenBank/DDBJ databases">
        <title>Genome sequence of Babesia ovis.</title>
        <authorList>
            <person name="Yamagishi J."/>
            <person name="Sevinc F."/>
            <person name="Xuan X."/>
        </authorList>
    </citation>
    <scope>NUCLEOTIDE SEQUENCE</scope>
    <source>
        <strain evidence="2">Selcuk</strain>
    </source>
</reference>
<gene>
    <name evidence="2" type="ORF">BaOVIS_001920</name>
</gene>
<dbReference type="EMBL" id="BLIY01000003">
    <property type="protein sequence ID" value="GFE52788.1"/>
    <property type="molecule type" value="Genomic_DNA"/>
</dbReference>